<name>A0A165HSJ8_9APHY</name>
<dbReference type="GeneID" id="63818454"/>
<accession>A0A165HSJ8</accession>
<dbReference type="Proteomes" id="UP000076871">
    <property type="component" value="Unassembled WGS sequence"/>
</dbReference>
<sequence length="120" mass="13259">MHPSSSYSIASAFPLPDSRICNLGFFLCMHHITSASPSPSGSVFFFYSLDSSLPIPVPLCSVPAVLVIVRRFLYVLLPIGVSSQLRRVACSVTYMVIGLCRPRLVSYIFIRRISSSLLLF</sequence>
<dbReference type="AlphaFoldDB" id="A0A165HSJ8"/>
<dbReference type="InParanoid" id="A0A165HSJ8"/>
<organism evidence="1 2">
    <name type="scientific">Laetiporus sulphureus 93-53</name>
    <dbReference type="NCBI Taxonomy" id="1314785"/>
    <lineage>
        <taxon>Eukaryota</taxon>
        <taxon>Fungi</taxon>
        <taxon>Dikarya</taxon>
        <taxon>Basidiomycota</taxon>
        <taxon>Agaricomycotina</taxon>
        <taxon>Agaricomycetes</taxon>
        <taxon>Polyporales</taxon>
        <taxon>Laetiporus</taxon>
    </lineage>
</organism>
<dbReference type="EMBL" id="KV427606">
    <property type="protein sequence ID" value="KZT12128.1"/>
    <property type="molecule type" value="Genomic_DNA"/>
</dbReference>
<reference evidence="1 2" key="1">
    <citation type="journal article" date="2016" name="Mol. Biol. Evol.">
        <title>Comparative Genomics of Early-Diverging Mushroom-Forming Fungi Provides Insights into the Origins of Lignocellulose Decay Capabilities.</title>
        <authorList>
            <person name="Nagy L.G."/>
            <person name="Riley R."/>
            <person name="Tritt A."/>
            <person name="Adam C."/>
            <person name="Daum C."/>
            <person name="Floudas D."/>
            <person name="Sun H."/>
            <person name="Yadav J.S."/>
            <person name="Pangilinan J."/>
            <person name="Larsson K.H."/>
            <person name="Matsuura K."/>
            <person name="Barry K."/>
            <person name="Labutti K."/>
            <person name="Kuo R."/>
            <person name="Ohm R.A."/>
            <person name="Bhattacharya S.S."/>
            <person name="Shirouzu T."/>
            <person name="Yoshinaga Y."/>
            <person name="Martin F.M."/>
            <person name="Grigoriev I.V."/>
            <person name="Hibbett D.S."/>
        </authorList>
    </citation>
    <scope>NUCLEOTIDE SEQUENCE [LARGE SCALE GENOMIC DNA]</scope>
    <source>
        <strain evidence="1 2">93-53</strain>
    </source>
</reference>
<evidence type="ECO:0000313" key="1">
    <source>
        <dbReference type="EMBL" id="KZT12128.1"/>
    </source>
</evidence>
<keyword evidence="2" id="KW-1185">Reference proteome</keyword>
<proteinExistence type="predicted"/>
<evidence type="ECO:0000313" key="2">
    <source>
        <dbReference type="Proteomes" id="UP000076871"/>
    </source>
</evidence>
<dbReference type="RefSeq" id="XP_040769776.1">
    <property type="nucleotide sequence ID" value="XM_040901422.1"/>
</dbReference>
<gene>
    <name evidence="1" type="ORF">LAESUDRAFT_167348</name>
</gene>
<protein>
    <submittedName>
        <fullName evidence="1">Uncharacterized protein</fullName>
    </submittedName>
</protein>